<dbReference type="PROSITE" id="PS50151">
    <property type="entry name" value="UVR"/>
    <property type="match status" value="1"/>
</dbReference>
<feature type="domain" description="GIY-YIG" evidence="7">
    <location>
        <begin position="12"/>
        <end position="90"/>
    </location>
</feature>
<dbReference type="NCBIfam" id="TIGR00194">
    <property type="entry name" value="uvrC"/>
    <property type="match status" value="1"/>
</dbReference>
<dbReference type="PANTHER" id="PTHR30562">
    <property type="entry name" value="UVRC/OXIDOREDUCTASE"/>
    <property type="match status" value="1"/>
</dbReference>
<dbReference type="Pfam" id="PF01541">
    <property type="entry name" value="GIY-YIG"/>
    <property type="match status" value="1"/>
</dbReference>
<dbReference type="GO" id="GO:0009381">
    <property type="term" value="F:excinuclease ABC activity"/>
    <property type="evidence" value="ECO:0007669"/>
    <property type="project" value="InterPro"/>
</dbReference>
<evidence type="ECO:0000256" key="5">
    <source>
        <dbReference type="ARBA" id="ARBA00023204"/>
    </source>
</evidence>
<dbReference type="Pfam" id="PF08459">
    <property type="entry name" value="UvrC_RNaseH_dom"/>
    <property type="match status" value="1"/>
</dbReference>
<evidence type="ECO:0000256" key="1">
    <source>
        <dbReference type="ARBA" id="ARBA00022490"/>
    </source>
</evidence>
<evidence type="ECO:0000259" key="8">
    <source>
        <dbReference type="PROSITE" id="PS50165"/>
    </source>
</evidence>
<keyword evidence="1" id="KW-0963">Cytoplasm</keyword>
<evidence type="ECO:0000259" key="6">
    <source>
        <dbReference type="PROSITE" id="PS50151"/>
    </source>
</evidence>
<keyword evidence="3" id="KW-0228">DNA excision</keyword>
<dbReference type="Gene3D" id="4.10.860.10">
    <property type="entry name" value="UVR domain"/>
    <property type="match status" value="1"/>
</dbReference>
<dbReference type="EMBL" id="HG796236">
    <property type="protein sequence ID" value="CDL65340.1"/>
    <property type="molecule type" value="Genomic_DNA"/>
</dbReference>
<keyword evidence="9" id="KW-0614">Plasmid</keyword>
<dbReference type="HAMAP" id="MF_00203">
    <property type="entry name" value="UvrC"/>
    <property type="match status" value="1"/>
</dbReference>
<dbReference type="AlphaFoldDB" id="A0A0A8KWX6"/>
<evidence type="ECO:0000256" key="2">
    <source>
        <dbReference type="ARBA" id="ARBA00022763"/>
    </source>
</evidence>
<dbReference type="Gene3D" id="3.30.420.340">
    <property type="entry name" value="UvrC, RNAse H endonuclease domain"/>
    <property type="match status" value="1"/>
</dbReference>
<proteinExistence type="inferred from homology"/>
<protein>
    <submittedName>
        <fullName evidence="9">UvrABC system protein C</fullName>
    </submittedName>
</protein>
<keyword evidence="5" id="KW-0234">DNA repair</keyword>
<dbReference type="InterPro" id="IPR050066">
    <property type="entry name" value="UvrABC_protein_C"/>
</dbReference>
<dbReference type="Gene3D" id="1.10.150.20">
    <property type="entry name" value="5' to 3' exonuclease, C-terminal subdomain"/>
    <property type="match status" value="1"/>
</dbReference>
<keyword evidence="4" id="KW-0267">Excision nuclease</keyword>
<name>A0A0A8KWX6_9ZZZZ</name>
<dbReference type="InterPro" id="IPR035901">
    <property type="entry name" value="GIY-YIG_endonuc_sf"/>
</dbReference>
<accession>A0A0A8KWX6</accession>
<evidence type="ECO:0000256" key="4">
    <source>
        <dbReference type="ARBA" id="ARBA00022881"/>
    </source>
</evidence>
<dbReference type="InterPro" id="IPR001162">
    <property type="entry name" value="UvrC_RNase_H_dom"/>
</dbReference>
<dbReference type="SUPFAM" id="SSF46600">
    <property type="entry name" value="C-terminal UvrC-binding domain of UvrB"/>
    <property type="match status" value="1"/>
</dbReference>
<dbReference type="Gene3D" id="3.40.1440.10">
    <property type="entry name" value="GIY-YIG endonuclease"/>
    <property type="match status" value="1"/>
</dbReference>
<dbReference type="InterPro" id="IPR047296">
    <property type="entry name" value="GIY-YIG_UvrC_Cho"/>
</dbReference>
<sequence length="613" mass="70277">MELSERLKNIPHLPGVYIMKDGDGVVLYVGKAKDLKNRVKSYFSGADTRYRIPYLVKQLKHVDTIVTEDERQALLLESDLIKKHKPHYNVRLKDDKSYLVVRVDLEQEWPRLEVGRQVAEDGAKYFGPYAFGYEVRTMLEVIKQTLPLRTCSDRVMHNRVRPCLEYQIKRCAAPCCLSVDRAQYMEWISEAMLILDGKSDEVIRLLEKKMLRASEERRFEDAAKCRDSIVVLRKISEQRSTYSMSPGACDVVGLYREGSQAEISLLSVRRGRIYDSRTYGFSELAVDDEELLGSFLSQYYQEQVLIPDEILLPFALEDEDVRAEILSLKRGKTTKVFVPQRGDKSRIVHLAEENARANFRARFADGGKDGVLESLKNAFMLEDMPRCIECVDISHFQGGETVASVVFFKDGKPDKTRYRCFHLSVQGKPDDFASMREVIGRHLSRCAEENTLSDLMIIDGGPQQLAQGVFIRKQLGVQRPEMVGLAKKRTIASPYLGKELFRLMVRKKPERVFIENREEPIILKPNSAELNLIERIRNEAHRFAITFHRKTRSRRIFSSALDNIPGLGPKRRALLLREFGSIKALKESSATEIATRCSFPEHLANLIVAKLHQ</sequence>
<dbReference type="GO" id="GO:0009380">
    <property type="term" value="C:excinuclease repair complex"/>
    <property type="evidence" value="ECO:0007669"/>
    <property type="project" value="InterPro"/>
</dbReference>
<dbReference type="InterPro" id="IPR000305">
    <property type="entry name" value="GIY-YIG_endonuc"/>
</dbReference>
<dbReference type="Pfam" id="PF02151">
    <property type="entry name" value="UVR"/>
    <property type="match status" value="1"/>
</dbReference>
<feature type="domain" description="UvrC family homology region profile" evidence="8">
    <location>
        <begin position="251"/>
        <end position="467"/>
    </location>
</feature>
<evidence type="ECO:0000259" key="7">
    <source>
        <dbReference type="PROSITE" id="PS50164"/>
    </source>
</evidence>
<dbReference type="FunFam" id="3.40.1440.10:FF:000001">
    <property type="entry name" value="UvrABC system protein C"/>
    <property type="match status" value="1"/>
</dbReference>
<dbReference type="InterPro" id="IPR010994">
    <property type="entry name" value="RuvA_2-like"/>
</dbReference>
<dbReference type="PANTHER" id="PTHR30562:SF1">
    <property type="entry name" value="UVRABC SYSTEM PROTEIN C"/>
    <property type="match status" value="1"/>
</dbReference>
<dbReference type="InterPro" id="IPR038476">
    <property type="entry name" value="UvrC_RNase_H_dom_sf"/>
</dbReference>
<dbReference type="SUPFAM" id="SSF47781">
    <property type="entry name" value="RuvA domain 2-like"/>
    <property type="match status" value="1"/>
</dbReference>
<dbReference type="PROSITE" id="PS50164">
    <property type="entry name" value="GIY_YIG"/>
    <property type="match status" value="1"/>
</dbReference>
<gene>
    <name evidence="9" type="primary">uvrC</name>
    <name evidence="9" type="ORF">WWTP_pFosmid_1D_0007</name>
</gene>
<dbReference type="InterPro" id="IPR036876">
    <property type="entry name" value="UVR_dom_sf"/>
</dbReference>
<organism evidence="9">
    <name type="scientific">wastewater metagenome</name>
    <dbReference type="NCBI Taxonomy" id="527639"/>
    <lineage>
        <taxon>unclassified sequences</taxon>
        <taxon>metagenomes</taxon>
        <taxon>ecological metagenomes</taxon>
    </lineage>
</organism>
<dbReference type="CDD" id="cd10434">
    <property type="entry name" value="GIY-YIG_UvrC_Cho"/>
    <property type="match status" value="1"/>
</dbReference>
<dbReference type="SMART" id="SM00465">
    <property type="entry name" value="GIYc"/>
    <property type="match status" value="1"/>
</dbReference>
<keyword evidence="2" id="KW-0227">DNA damage</keyword>
<evidence type="ECO:0000313" key="9">
    <source>
        <dbReference type="EMBL" id="CDL65340.1"/>
    </source>
</evidence>
<geneLocation type="plasmid" evidence="9">
    <name>fosmid 1D</name>
</geneLocation>
<feature type="domain" description="UVR" evidence="6">
    <location>
        <begin position="200"/>
        <end position="235"/>
    </location>
</feature>
<dbReference type="InterPro" id="IPR001943">
    <property type="entry name" value="UVR_dom"/>
</dbReference>
<reference evidence="9" key="1">
    <citation type="journal article" date="2015" name="Res. Microbiol.">
        <title>New FeFe-hydrogenase genes identified in a metagenomic fosmid library from a municipal wastewater treatment plant as revealed by high-throughput sequencing.</title>
        <authorList>
            <person name="Tomazetto G."/>
            <person name="Wibberg D."/>
            <person name="Schluter A."/>
            <person name="Oliveira V.M."/>
        </authorList>
    </citation>
    <scope>NUCLEOTIDE SEQUENCE</scope>
    <source>
        <plasmid evidence="9">fosmid 1D</plasmid>
    </source>
</reference>
<evidence type="ECO:0000256" key="3">
    <source>
        <dbReference type="ARBA" id="ARBA00022769"/>
    </source>
</evidence>
<dbReference type="Pfam" id="PF22920">
    <property type="entry name" value="UvrC_RNaseH"/>
    <property type="match status" value="1"/>
</dbReference>
<dbReference type="PROSITE" id="PS50165">
    <property type="entry name" value="UVRC"/>
    <property type="match status" value="1"/>
</dbReference>
<dbReference type="SUPFAM" id="SSF82771">
    <property type="entry name" value="GIY-YIG endonuclease"/>
    <property type="match status" value="1"/>
</dbReference>
<dbReference type="GO" id="GO:0006289">
    <property type="term" value="P:nucleotide-excision repair"/>
    <property type="evidence" value="ECO:0007669"/>
    <property type="project" value="InterPro"/>
</dbReference>
<dbReference type="InterPro" id="IPR004791">
    <property type="entry name" value="UvrC"/>
</dbReference>